<dbReference type="GO" id="GO:0030272">
    <property type="term" value="F:5-formyltetrahydrofolate cyclo-ligase activity"/>
    <property type="evidence" value="ECO:0007669"/>
    <property type="project" value="UniProtKB-EC"/>
</dbReference>
<dbReference type="PANTHER" id="PTHR23407:SF1">
    <property type="entry name" value="5-FORMYLTETRAHYDROFOLATE CYCLO-LIGASE"/>
    <property type="match status" value="1"/>
</dbReference>
<evidence type="ECO:0000313" key="6">
    <source>
        <dbReference type="EMBL" id="MBN9672483.1"/>
    </source>
</evidence>
<feature type="binding site" evidence="4">
    <location>
        <begin position="11"/>
        <end position="15"/>
    </location>
    <ligand>
        <name>ATP</name>
        <dbReference type="ChEBI" id="CHEBI:30616"/>
    </ligand>
</feature>
<dbReference type="SUPFAM" id="SSF100950">
    <property type="entry name" value="NagB/RpiA/CoA transferase-like"/>
    <property type="match status" value="1"/>
</dbReference>
<proteinExistence type="inferred from homology"/>
<dbReference type="Gene3D" id="3.40.50.10420">
    <property type="entry name" value="NagB/RpiA/CoA transferase-like"/>
    <property type="match status" value="1"/>
</dbReference>
<keyword evidence="3 4" id="KW-0067">ATP-binding</keyword>
<protein>
    <recommendedName>
        <fullName evidence="5">5-formyltetrahydrofolate cyclo-ligase</fullName>
        <ecNumber evidence="5">6.3.3.2</ecNumber>
    </recommendedName>
</protein>
<dbReference type="GO" id="GO:0005524">
    <property type="term" value="F:ATP binding"/>
    <property type="evidence" value="ECO:0007669"/>
    <property type="project" value="UniProtKB-KW"/>
</dbReference>
<evidence type="ECO:0000256" key="5">
    <source>
        <dbReference type="RuleBase" id="RU361279"/>
    </source>
</evidence>
<dbReference type="GO" id="GO:0009396">
    <property type="term" value="P:folic acid-containing compound biosynthetic process"/>
    <property type="evidence" value="ECO:0007669"/>
    <property type="project" value="TreeGrafter"/>
</dbReference>
<comment type="similarity">
    <text evidence="1 5">Belongs to the 5-formyltetrahydrofolate cyclo-ligase family.</text>
</comment>
<dbReference type="Proteomes" id="UP000664096">
    <property type="component" value="Unassembled WGS sequence"/>
</dbReference>
<evidence type="ECO:0000256" key="4">
    <source>
        <dbReference type="PIRSR" id="PIRSR006806-1"/>
    </source>
</evidence>
<keyword evidence="5" id="KW-0479">Metal-binding</keyword>
<dbReference type="PIRSF" id="PIRSF006806">
    <property type="entry name" value="FTHF_cligase"/>
    <property type="match status" value="1"/>
</dbReference>
<gene>
    <name evidence="6" type="ORF">JF539_19170</name>
</gene>
<keyword evidence="2 4" id="KW-0547">Nucleotide-binding</keyword>
<dbReference type="GO" id="GO:0035999">
    <property type="term" value="P:tetrahydrofolate interconversion"/>
    <property type="evidence" value="ECO:0007669"/>
    <property type="project" value="TreeGrafter"/>
</dbReference>
<evidence type="ECO:0000313" key="7">
    <source>
        <dbReference type="Proteomes" id="UP000664096"/>
    </source>
</evidence>
<name>A0A939EGC6_9HYPH</name>
<comment type="cofactor">
    <cofactor evidence="5">
        <name>Mg(2+)</name>
        <dbReference type="ChEBI" id="CHEBI:18420"/>
    </cofactor>
</comment>
<dbReference type="AlphaFoldDB" id="A0A939EGC6"/>
<dbReference type="InterPro" id="IPR024185">
    <property type="entry name" value="FTHF_cligase-like_sf"/>
</dbReference>
<keyword evidence="5" id="KW-0460">Magnesium</keyword>
<dbReference type="GO" id="GO:0046872">
    <property type="term" value="F:metal ion binding"/>
    <property type="evidence" value="ECO:0007669"/>
    <property type="project" value="UniProtKB-KW"/>
</dbReference>
<evidence type="ECO:0000256" key="1">
    <source>
        <dbReference type="ARBA" id="ARBA00010638"/>
    </source>
</evidence>
<dbReference type="EC" id="6.3.3.2" evidence="5"/>
<organism evidence="6 7">
    <name type="scientific">Roseibium aggregatum</name>
    <dbReference type="NCBI Taxonomy" id="187304"/>
    <lineage>
        <taxon>Bacteria</taxon>
        <taxon>Pseudomonadati</taxon>
        <taxon>Pseudomonadota</taxon>
        <taxon>Alphaproteobacteria</taxon>
        <taxon>Hyphomicrobiales</taxon>
        <taxon>Stappiaceae</taxon>
        <taxon>Roseibium</taxon>
    </lineage>
</organism>
<feature type="binding site" evidence="4">
    <location>
        <position position="61"/>
    </location>
    <ligand>
        <name>substrate</name>
    </ligand>
</feature>
<dbReference type="EMBL" id="JAEKJZ010000004">
    <property type="protein sequence ID" value="MBN9672483.1"/>
    <property type="molecule type" value="Genomic_DNA"/>
</dbReference>
<reference evidence="6" key="1">
    <citation type="submission" date="2020-12" db="EMBL/GenBank/DDBJ databases">
        <title>Oil enriched cultivation method for isolating marine PHA-producing bacteria.</title>
        <authorList>
            <person name="Zheng W."/>
            <person name="Yu S."/>
            <person name="Huang Y."/>
        </authorList>
    </citation>
    <scope>NUCLEOTIDE SEQUENCE</scope>
    <source>
        <strain evidence="6">SY-2-12</strain>
    </source>
</reference>
<feature type="binding site" evidence="4">
    <location>
        <begin position="134"/>
        <end position="142"/>
    </location>
    <ligand>
        <name>ATP</name>
        <dbReference type="ChEBI" id="CHEBI:30616"/>
    </ligand>
</feature>
<dbReference type="RefSeq" id="WP_207142315.1">
    <property type="nucleotide sequence ID" value="NZ_JAEKJZ010000004.1"/>
</dbReference>
<sequence length="192" mass="21010">MNDPSSLALEKDRLRKEALSRRKAMATVERIEKSLALADHARSLPIPDGAVVSGFWPIRDEIDPRPLLDLLRQKGHALCLPAIAEPHLVFRKLERGGDLVSAGFGTMEPVEGTEELIPDVLLMPLAAYDKAGNRIGYGKGHYDKAIAALEKSRPLLCIGLAFALQEVDRVPAEAHDKPLDGILTEQGYRAFG</sequence>
<keyword evidence="6" id="KW-0436">Ligase</keyword>
<dbReference type="InterPro" id="IPR037171">
    <property type="entry name" value="NagB/RpiA_transferase-like"/>
</dbReference>
<dbReference type="Pfam" id="PF01812">
    <property type="entry name" value="5-FTHF_cyc-lig"/>
    <property type="match status" value="1"/>
</dbReference>
<accession>A0A939EGC6</accession>
<evidence type="ECO:0000256" key="3">
    <source>
        <dbReference type="ARBA" id="ARBA00022840"/>
    </source>
</evidence>
<comment type="caution">
    <text evidence="6">The sequence shown here is derived from an EMBL/GenBank/DDBJ whole genome shotgun (WGS) entry which is preliminary data.</text>
</comment>
<evidence type="ECO:0000256" key="2">
    <source>
        <dbReference type="ARBA" id="ARBA00022741"/>
    </source>
</evidence>
<dbReference type="PANTHER" id="PTHR23407">
    <property type="entry name" value="ATPASE INHIBITOR/5-FORMYLTETRAHYDROFOLATE CYCLO-LIGASE"/>
    <property type="match status" value="1"/>
</dbReference>
<dbReference type="InterPro" id="IPR002698">
    <property type="entry name" value="FTHF_cligase"/>
</dbReference>
<comment type="catalytic activity">
    <reaction evidence="5">
        <text>(6S)-5-formyl-5,6,7,8-tetrahydrofolate + ATP = (6R)-5,10-methenyltetrahydrofolate + ADP + phosphate</text>
        <dbReference type="Rhea" id="RHEA:10488"/>
        <dbReference type="ChEBI" id="CHEBI:30616"/>
        <dbReference type="ChEBI" id="CHEBI:43474"/>
        <dbReference type="ChEBI" id="CHEBI:57455"/>
        <dbReference type="ChEBI" id="CHEBI:57457"/>
        <dbReference type="ChEBI" id="CHEBI:456216"/>
        <dbReference type="EC" id="6.3.3.2"/>
    </reaction>
</comment>
<dbReference type="NCBIfam" id="TIGR02727">
    <property type="entry name" value="MTHFS_bact"/>
    <property type="match status" value="1"/>
</dbReference>